<dbReference type="SUPFAM" id="SSF53067">
    <property type="entry name" value="Actin-like ATPase domain"/>
    <property type="match status" value="2"/>
</dbReference>
<comment type="similarity">
    <text evidence="1 5">Belongs to the FGGY kinase family.</text>
</comment>
<dbReference type="GO" id="GO:0016301">
    <property type="term" value="F:kinase activity"/>
    <property type="evidence" value="ECO:0007669"/>
    <property type="project" value="UniProtKB-KW"/>
</dbReference>
<dbReference type="CDD" id="cd07808">
    <property type="entry name" value="ASKHA_NBD_FGGY_EcXK-like"/>
    <property type="match status" value="1"/>
</dbReference>
<dbReference type="InterPro" id="IPR000577">
    <property type="entry name" value="Carb_kinase_FGGY"/>
</dbReference>
<dbReference type="InterPro" id="IPR018483">
    <property type="entry name" value="Carb_kinase_FGGY_CS"/>
</dbReference>
<dbReference type="InterPro" id="IPR043129">
    <property type="entry name" value="ATPase_NBD"/>
</dbReference>
<dbReference type="PIRSF" id="PIRSF000538">
    <property type="entry name" value="GlpK"/>
    <property type="match status" value="1"/>
</dbReference>
<keyword evidence="2" id="KW-0119">Carbohydrate metabolism</keyword>
<keyword evidence="3 5" id="KW-0808">Transferase</keyword>
<dbReference type="KEGG" id="slia:HA039_13465"/>
<dbReference type="EMBL" id="CP050177">
    <property type="protein sequence ID" value="QIQ06882.1"/>
    <property type="molecule type" value="Genomic_DNA"/>
</dbReference>
<name>A0A6G9H8L7_9ACTN</name>
<proteinExistence type="inferred from homology"/>
<dbReference type="Pfam" id="PF00370">
    <property type="entry name" value="FGGY_N"/>
    <property type="match status" value="1"/>
</dbReference>
<dbReference type="Proteomes" id="UP000501179">
    <property type="component" value="Chromosome"/>
</dbReference>
<evidence type="ECO:0000256" key="5">
    <source>
        <dbReference type="RuleBase" id="RU003733"/>
    </source>
</evidence>
<dbReference type="PROSITE" id="PS00445">
    <property type="entry name" value="FGGY_KINASES_2"/>
    <property type="match status" value="1"/>
</dbReference>
<keyword evidence="9" id="KW-1185">Reference proteome</keyword>
<gene>
    <name evidence="8" type="ORF">HA039_13465</name>
</gene>
<dbReference type="Pfam" id="PF02782">
    <property type="entry name" value="FGGY_C"/>
    <property type="match status" value="1"/>
</dbReference>
<dbReference type="Gene3D" id="3.30.420.40">
    <property type="match status" value="2"/>
</dbReference>
<evidence type="ECO:0000256" key="3">
    <source>
        <dbReference type="ARBA" id="ARBA00022679"/>
    </source>
</evidence>
<keyword evidence="4 5" id="KW-0418">Kinase</keyword>
<protein>
    <submittedName>
        <fullName evidence="8">Xylulose kinase</fullName>
    </submittedName>
</protein>
<feature type="domain" description="Carbohydrate kinase FGGY C-terminal" evidence="7">
    <location>
        <begin position="246"/>
        <end position="428"/>
    </location>
</feature>
<dbReference type="GO" id="GO:0016773">
    <property type="term" value="F:phosphotransferase activity, alcohol group as acceptor"/>
    <property type="evidence" value="ECO:0007669"/>
    <property type="project" value="InterPro"/>
</dbReference>
<dbReference type="AlphaFoldDB" id="A0A6G9H8L7"/>
<dbReference type="InterPro" id="IPR050406">
    <property type="entry name" value="FGGY_Carb_Kinase"/>
</dbReference>
<keyword evidence="2" id="KW-0859">Xylose metabolism</keyword>
<sequence>MGVDVGTTAVKVAAFTPAGELLRSHTVPIPTSRPREGWAEQDAGDWWRAVVAGIGAVTAGTPAGAVRAIGLVSQVNTHLLVDDDLRPLAPAVIWQDQRCAAVARELDGRFGAERKRELWGGPVTLDASYLPARAEWFARHAPDVWARTRWILSPKDYVAARLTGRIATDRLASVRLADATGTGYIGAAVAQVDGLAPLLPPLREPHAPLGPVADTALGCGDATVVVGTMDAFGSVFGSGLTVPGRAMVTCGTSLIVAGSSSRHVPTPGVVSFPPVDGVHVHAGPTQAGGDALRWWSRTAGLTVEEAVAEAATSPPGSSGVVFTPYLMGERAPLWDAEVRGSFLGLSTGTARPHLSRAVLEGVAMSARHVLAAVEEACGAPLGTVTFSGGGARSDLWAQIHADVLRRPVERLAVRDSAVLGAALLGAVGAGIHPDMATAVARAVHGGRLLTPDERNADRLEGLFQVYTASYAALRDVHSDLHAWRAQHL</sequence>
<dbReference type="PANTHER" id="PTHR43095">
    <property type="entry name" value="SUGAR KINASE"/>
    <property type="match status" value="1"/>
</dbReference>
<evidence type="ECO:0000259" key="6">
    <source>
        <dbReference type="Pfam" id="PF00370"/>
    </source>
</evidence>
<feature type="domain" description="Carbohydrate kinase FGGY N-terminal" evidence="6">
    <location>
        <begin position="2"/>
        <end position="170"/>
    </location>
</feature>
<dbReference type="InterPro" id="IPR018485">
    <property type="entry name" value="FGGY_C"/>
</dbReference>
<organism evidence="8 9">
    <name type="scientific">Streptomyces liangshanensis</name>
    <dbReference type="NCBI Taxonomy" id="2717324"/>
    <lineage>
        <taxon>Bacteria</taxon>
        <taxon>Bacillati</taxon>
        <taxon>Actinomycetota</taxon>
        <taxon>Actinomycetes</taxon>
        <taxon>Kitasatosporales</taxon>
        <taxon>Streptomycetaceae</taxon>
        <taxon>Streptomyces</taxon>
    </lineage>
</organism>
<reference evidence="8 9" key="1">
    <citation type="submission" date="2020-03" db="EMBL/GenBank/DDBJ databases">
        <title>A novel species.</title>
        <authorList>
            <person name="Gao J."/>
        </authorList>
    </citation>
    <scope>NUCLEOTIDE SEQUENCE [LARGE SCALE GENOMIC DNA]</scope>
    <source>
        <strain evidence="8 9">QMT-12</strain>
    </source>
</reference>
<evidence type="ECO:0000313" key="8">
    <source>
        <dbReference type="EMBL" id="QIQ06882.1"/>
    </source>
</evidence>
<accession>A0A6G9H8L7</accession>
<evidence type="ECO:0000259" key="7">
    <source>
        <dbReference type="Pfam" id="PF02782"/>
    </source>
</evidence>
<dbReference type="InterPro" id="IPR018484">
    <property type="entry name" value="FGGY_N"/>
</dbReference>
<dbReference type="PANTHER" id="PTHR43095:SF5">
    <property type="entry name" value="XYLULOSE KINASE"/>
    <property type="match status" value="1"/>
</dbReference>
<evidence type="ECO:0000313" key="9">
    <source>
        <dbReference type="Proteomes" id="UP000501179"/>
    </source>
</evidence>
<evidence type="ECO:0000256" key="4">
    <source>
        <dbReference type="ARBA" id="ARBA00022777"/>
    </source>
</evidence>
<evidence type="ECO:0000256" key="1">
    <source>
        <dbReference type="ARBA" id="ARBA00009156"/>
    </source>
</evidence>
<dbReference type="GO" id="GO:0042732">
    <property type="term" value="P:D-xylose metabolic process"/>
    <property type="evidence" value="ECO:0007669"/>
    <property type="project" value="UniProtKB-KW"/>
</dbReference>
<evidence type="ECO:0000256" key="2">
    <source>
        <dbReference type="ARBA" id="ARBA00022629"/>
    </source>
</evidence>